<evidence type="ECO:0000313" key="2">
    <source>
        <dbReference type="EMBL" id="BBG29267.1"/>
    </source>
</evidence>
<keyword evidence="2" id="KW-0418">Kinase</keyword>
<evidence type="ECO:0000256" key="1">
    <source>
        <dbReference type="SAM" id="MobiDB-lite"/>
    </source>
</evidence>
<keyword evidence="2" id="KW-0808">Transferase</keyword>
<feature type="compositionally biased region" description="Low complexity" evidence="1">
    <location>
        <begin position="84"/>
        <end position="94"/>
    </location>
</feature>
<dbReference type="Proteomes" id="UP000267342">
    <property type="component" value="Chromosome"/>
</dbReference>
<sequence length="316" mass="33290">MTQRASAMAVPQVAAPHQLQYLDAMGITTWTARYRIPNAAETPACEWPDVAPAAAAEPPVQRLHSLLDDTSAPRPVAPAPAPVSAPASPSASAPGRMRALLDAANVEQAPQAKAAVSVSVARSETPSSAPQHEHAPADLAPVQQALRFTLQVAALDDRWLVVLVQPEPPTVPQQRLLSALWSSVGIRAEHVSPFIDFQWPMIEGLMVESPVIEAQQGIKAFLDGRARSGLTPQQLMVFGADDDDGMKALMQVLALDAASQSSLLGLPVWQAPSLVALMSSGQAKAALWPQLHALGQQWQGLGGTPVADEAAIEGAQ</sequence>
<evidence type="ECO:0000313" key="3">
    <source>
        <dbReference type="Proteomes" id="UP000267342"/>
    </source>
</evidence>
<proteinExistence type="predicted"/>
<protein>
    <submittedName>
        <fullName evidence="2">Aspartokinases</fullName>
    </submittedName>
</protein>
<gene>
    <name evidence="2" type="ORF">ZBT109_0479</name>
</gene>
<accession>A0A348HCB5</accession>
<dbReference type="AlphaFoldDB" id="A0A348HCB5"/>
<dbReference type="STRING" id="1123510.GCA_000620025_00678"/>
<dbReference type="GO" id="GO:0016301">
    <property type="term" value="F:kinase activity"/>
    <property type="evidence" value="ECO:0007669"/>
    <property type="project" value="UniProtKB-KW"/>
</dbReference>
<dbReference type="EMBL" id="AP018933">
    <property type="protein sequence ID" value="BBG29267.1"/>
    <property type="molecule type" value="Genomic_DNA"/>
</dbReference>
<keyword evidence="3" id="KW-1185">Reference proteome</keyword>
<feature type="region of interest" description="Disordered" evidence="1">
    <location>
        <begin position="70"/>
        <end position="94"/>
    </location>
</feature>
<dbReference type="RefSeq" id="WP_120185319.1">
    <property type="nucleotide sequence ID" value="NZ_AP018933.1"/>
</dbReference>
<dbReference type="KEGG" id="zpl:ZBT109_0479"/>
<reference evidence="2 3" key="1">
    <citation type="submission" date="2018-09" db="EMBL/GenBank/DDBJ databases">
        <title>Zymobacter palmae IAM14233 (=T109) whole genome analysis.</title>
        <authorList>
            <person name="Yanase H."/>
        </authorList>
    </citation>
    <scope>NUCLEOTIDE SEQUENCE [LARGE SCALE GENOMIC DNA]</scope>
    <source>
        <strain evidence="2 3">IAM14233</strain>
    </source>
</reference>
<organism evidence="2 3">
    <name type="scientific">Zymobacter palmae</name>
    <dbReference type="NCBI Taxonomy" id="33074"/>
    <lineage>
        <taxon>Bacteria</taxon>
        <taxon>Pseudomonadati</taxon>
        <taxon>Pseudomonadota</taxon>
        <taxon>Gammaproteobacteria</taxon>
        <taxon>Oceanospirillales</taxon>
        <taxon>Halomonadaceae</taxon>
        <taxon>Zymobacter group</taxon>
        <taxon>Zymobacter</taxon>
    </lineage>
</organism>
<name>A0A348HCB5_9GAMM</name>
<dbReference type="OrthoDB" id="6362681at2"/>